<gene>
    <name evidence="1" type="ORF">GCM10011309_05470</name>
</gene>
<keyword evidence="2" id="KW-1185">Reference proteome</keyword>
<organism evidence="1 2">
    <name type="scientific">Litorimonas cladophorae</name>
    <dbReference type="NCBI Taxonomy" id="1220491"/>
    <lineage>
        <taxon>Bacteria</taxon>
        <taxon>Pseudomonadati</taxon>
        <taxon>Pseudomonadota</taxon>
        <taxon>Alphaproteobacteria</taxon>
        <taxon>Maricaulales</taxon>
        <taxon>Robiginitomaculaceae</taxon>
    </lineage>
</organism>
<dbReference type="Proteomes" id="UP000600865">
    <property type="component" value="Unassembled WGS sequence"/>
</dbReference>
<dbReference type="Pfam" id="PF11011">
    <property type="entry name" value="DUF2849"/>
    <property type="match status" value="1"/>
</dbReference>
<dbReference type="EMBL" id="BMYV01000001">
    <property type="protein sequence ID" value="GGX58928.1"/>
    <property type="molecule type" value="Genomic_DNA"/>
</dbReference>
<sequence length="103" mass="11907">MSTLKHKGKGPQSMTANELRDGFSVWLDENLDWTRDFSKALRTEDQDLIDRMHLRAETDEKSNLVVGIYFIDIEPDTGLPARYREKFRVNGPSYDTADLLETN</sequence>
<evidence type="ECO:0000313" key="2">
    <source>
        <dbReference type="Proteomes" id="UP000600865"/>
    </source>
</evidence>
<reference evidence="1 2" key="1">
    <citation type="journal article" date="2014" name="Int. J. Syst. Evol. Microbiol.">
        <title>Complete genome sequence of Corynebacterium casei LMG S-19264T (=DSM 44701T), isolated from a smear-ripened cheese.</title>
        <authorList>
            <consortium name="US DOE Joint Genome Institute (JGI-PGF)"/>
            <person name="Walter F."/>
            <person name="Albersmeier A."/>
            <person name="Kalinowski J."/>
            <person name="Ruckert C."/>
        </authorList>
    </citation>
    <scope>NUCLEOTIDE SEQUENCE [LARGE SCALE GENOMIC DNA]</scope>
    <source>
        <strain evidence="1 2">KCTC 23968</strain>
    </source>
</reference>
<evidence type="ECO:0000313" key="1">
    <source>
        <dbReference type="EMBL" id="GGX58928.1"/>
    </source>
</evidence>
<comment type="caution">
    <text evidence="1">The sequence shown here is derived from an EMBL/GenBank/DDBJ whole genome shotgun (WGS) entry which is preliminary data.</text>
</comment>
<dbReference type="AlphaFoldDB" id="A0A918NCW7"/>
<protein>
    <submittedName>
        <fullName evidence="1">Uncharacterized protein</fullName>
    </submittedName>
</protein>
<proteinExistence type="predicted"/>
<name>A0A918NCW7_9PROT</name>
<accession>A0A918NCW7</accession>
<dbReference type="InterPro" id="IPR021270">
    <property type="entry name" value="DUF2849"/>
</dbReference>
<dbReference type="RefSeq" id="WP_189580989.1">
    <property type="nucleotide sequence ID" value="NZ_BMYV01000001.1"/>
</dbReference>